<dbReference type="EMBL" id="JADFTS010000004">
    <property type="protein sequence ID" value="KAF9612113.1"/>
    <property type="molecule type" value="Genomic_DNA"/>
</dbReference>
<evidence type="ECO:0000313" key="2">
    <source>
        <dbReference type="Proteomes" id="UP000631114"/>
    </source>
</evidence>
<protein>
    <submittedName>
        <fullName evidence="1">Uncharacterized protein</fullName>
    </submittedName>
</protein>
<keyword evidence="2" id="KW-1185">Reference proteome</keyword>
<proteinExistence type="predicted"/>
<sequence length="100" mass="11555">QQQMHLSENNASKFYFSLLHPLVHPWTMRITKNSDFGDSAIEFPCVSPYNKAGYPMNVDDSSSTASRNDTERIEYLKIYIENLLLSVRYFSSFSMIKFSG</sequence>
<reference evidence="1 2" key="1">
    <citation type="submission" date="2020-10" db="EMBL/GenBank/DDBJ databases">
        <title>The Coptis chinensis genome and diversification of protoberbering-type alkaloids.</title>
        <authorList>
            <person name="Wang B."/>
            <person name="Shu S."/>
            <person name="Song C."/>
            <person name="Liu Y."/>
        </authorList>
    </citation>
    <scope>NUCLEOTIDE SEQUENCE [LARGE SCALE GENOMIC DNA]</scope>
    <source>
        <strain evidence="1">HL-2020</strain>
        <tissue evidence="1">Leaf</tissue>
    </source>
</reference>
<evidence type="ECO:0000313" key="1">
    <source>
        <dbReference type="EMBL" id="KAF9612113.1"/>
    </source>
</evidence>
<organism evidence="1 2">
    <name type="scientific">Coptis chinensis</name>
    <dbReference type="NCBI Taxonomy" id="261450"/>
    <lineage>
        <taxon>Eukaryota</taxon>
        <taxon>Viridiplantae</taxon>
        <taxon>Streptophyta</taxon>
        <taxon>Embryophyta</taxon>
        <taxon>Tracheophyta</taxon>
        <taxon>Spermatophyta</taxon>
        <taxon>Magnoliopsida</taxon>
        <taxon>Ranunculales</taxon>
        <taxon>Ranunculaceae</taxon>
        <taxon>Coptidoideae</taxon>
        <taxon>Coptis</taxon>
    </lineage>
</organism>
<name>A0A835LXP5_9MAGN</name>
<dbReference type="AlphaFoldDB" id="A0A835LXP5"/>
<comment type="caution">
    <text evidence="1">The sequence shown here is derived from an EMBL/GenBank/DDBJ whole genome shotgun (WGS) entry which is preliminary data.</text>
</comment>
<feature type="non-terminal residue" evidence="1">
    <location>
        <position position="100"/>
    </location>
</feature>
<accession>A0A835LXP5</accession>
<gene>
    <name evidence="1" type="ORF">IFM89_038181</name>
</gene>
<dbReference type="Proteomes" id="UP000631114">
    <property type="component" value="Unassembled WGS sequence"/>
</dbReference>